<evidence type="ECO:0000256" key="1">
    <source>
        <dbReference type="SAM" id="Phobius"/>
    </source>
</evidence>
<sequence length="159" mass="18464">MTKYPTPKIIIAYALFTGLLSGLLTLPFVSLFMTSRNDWGYLAIYFYWWFLVSLVPTLLSGIVISYFKIIIKRPFDYLKPFGVAFLVFFILGLVFIGVLALMEIDSRLLKFESAIYFIMLIFCIALHCIALHCIDKRSVINHISQIYFSKILKGKFYEQ</sequence>
<evidence type="ECO:0000313" key="3">
    <source>
        <dbReference type="Proteomes" id="UP000254437"/>
    </source>
</evidence>
<feature type="transmembrane region" description="Helical" evidence="1">
    <location>
        <begin position="12"/>
        <end position="33"/>
    </location>
</feature>
<accession>A0A378TQC7</accession>
<gene>
    <name evidence="2" type="ORF">NCTC10359_01458</name>
</gene>
<dbReference type="Proteomes" id="UP000254437">
    <property type="component" value="Unassembled WGS sequence"/>
</dbReference>
<feature type="transmembrane region" description="Helical" evidence="1">
    <location>
        <begin position="114"/>
        <end position="134"/>
    </location>
</feature>
<dbReference type="AlphaFoldDB" id="A0A378TQC7"/>
<keyword evidence="1" id="KW-1133">Transmembrane helix</keyword>
<protein>
    <submittedName>
        <fullName evidence="2">Uncharacterized protein</fullName>
    </submittedName>
</protein>
<keyword evidence="1" id="KW-0812">Transmembrane</keyword>
<proteinExistence type="predicted"/>
<dbReference type="EMBL" id="UGQU01000002">
    <property type="protein sequence ID" value="STZ63045.1"/>
    <property type="molecule type" value="Genomic_DNA"/>
</dbReference>
<feature type="transmembrane region" description="Helical" evidence="1">
    <location>
        <begin position="45"/>
        <end position="69"/>
    </location>
</feature>
<keyword evidence="1" id="KW-0472">Membrane</keyword>
<organism evidence="2 3">
    <name type="scientific">Moraxella lacunata</name>
    <dbReference type="NCBI Taxonomy" id="477"/>
    <lineage>
        <taxon>Bacteria</taxon>
        <taxon>Pseudomonadati</taxon>
        <taxon>Pseudomonadota</taxon>
        <taxon>Gammaproteobacteria</taxon>
        <taxon>Moraxellales</taxon>
        <taxon>Moraxellaceae</taxon>
        <taxon>Moraxella</taxon>
    </lineage>
</organism>
<feature type="transmembrane region" description="Helical" evidence="1">
    <location>
        <begin position="81"/>
        <end position="102"/>
    </location>
</feature>
<evidence type="ECO:0000313" key="2">
    <source>
        <dbReference type="EMBL" id="STZ63045.1"/>
    </source>
</evidence>
<name>A0A378TQC7_MORLA</name>
<reference evidence="2 3" key="1">
    <citation type="submission" date="2018-06" db="EMBL/GenBank/DDBJ databases">
        <authorList>
            <consortium name="Pathogen Informatics"/>
            <person name="Doyle S."/>
        </authorList>
    </citation>
    <scope>NUCLEOTIDE SEQUENCE [LARGE SCALE GENOMIC DNA]</scope>
    <source>
        <strain evidence="2 3">NCTC10359</strain>
    </source>
</reference>